<proteinExistence type="predicted"/>
<organism evidence="2 3">
    <name type="scientific">Granulicella cerasi</name>
    <dbReference type="NCBI Taxonomy" id="741063"/>
    <lineage>
        <taxon>Bacteria</taxon>
        <taxon>Pseudomonadati</taxon>
        <taxon>Acidobacteriota</taxon>
        <taxon>Terriglobia</taxon>
        <taxon>Terriglobales</taxon>
        <taxon>Acidobacteriaceae</taxon>
        <taxon>Granulicella</taxon>
    </lineage>
</organism>
<feature type="domain" description="Glycosyl hydrolase family 92" evidence="1">
    <location>
        <begin position="2"/>
        <end position="55"/>
    </location>
</feature>
<sequence>MLHLPDGKQMHIVAKGSGAGAVYVENIFLNGKKIEGYKLSHRDLVAGGELRFVMRRTPLAH</sequence>
<dbReference type="EMBL" id="JBHSWI010000001">
    <property type="protein sequence ID" value="MFC6647196.1"/>
    <property type="molecule type" value="Genomic_DNA"/>
</dbReference>
<keyword evidence="3" id="KW-1185">Reference proteome</keyword>
<dbReference type="RefSeq" id="WP_390236089.1">
    <property type="nucleotide sequence ID" value="NZ_JBHSWI010000001.1"/>
</dbReference>
<protein>
    <submittedName>
        <fullName evidence="2">Glycoside hydrolase domain-containing protein</fullName>
    </submittedName>
</protein>
<evidence type="ECO:0000313" key="3">
    <source>
        <dbReference type="Proteomes" id="UP001596391"/>
    </source>
</evidence>
<dbReference type="Pfam" id="PF07971">
    <property type="entry name" value="Glyco_hydro_92"/>
    <property type="match status" value="1"/>
</dbReference>
<evidence type="ECO:0000259" key="1">
    <source>
        <dbReference type="Pfam" id="PF07971"/>
    </source>
</evidence>
<dbReference type="Proteomes" id="UP001596391">
    <property type="component" value="Unassembled WGS sequence"/>
</dbReference>
<dbReference type="InterPro" id="IPR012939">
    <property type="entry name" value="Glyco_hydro_92"/>
</dbReference>
<gene>
    <name evidence="2" type="ORF">ACFQBQ_16790</name>
</gene>
<comment type="caution">
    <text evidence="2">The sequence shown here is derived from an EMBL/GenBank/DDBJ whole genome shotgun (WGS) entry which is preliminary data.</text>
</comment>
<accession>A0ABW1ZDG2</accession>
<dbReference type="GO" id="GO:0016787">
    <property type="term" value="F:hydrolase activity"/>
    <property type="evidence" value="ECO:0007669"/>
    <property type="project" value="UniProtKB-KW"/>
</dbReference>
<reference evidence="3" key="1">
    <citation type="journal article" date="2019" name="Int. J. Syst. Evol. Microbiol.">
        <title>The Global Catalogue of Microorganisms (GCM) 10K type strain sequencing project: providing services to taxonomists for standard genome sequencing and annotation.</title>
        <authorList>
            <consortium name="The Broad Institute Genomics Platform"/>
            <consortium name="The Broad Institute Genome Sequencing Center for Infectious Disease"/>
            <person name="Wu L."/>
            <person name="Ma J."/>
        </authorList>
    </citation>
    <scope>NUCLEOTIDE SEQUENCE [LARGE SCALE GENOMIC DNA]</scope>
    <source>
        <strain evidence="3">CGMCC 1.16026</strain>
    </source>
</reference>
<dbReference type="Gene3D" id="3.30.2080.10">
    <property type="entry name" value="GH92 mannosidase domain"/>
    <property type="match status" value="1"/>
</dbReference>
<evidence type="ECO:0000313" key="2">
    <source>
        <dbReference type="EMBL" id="MFC6647196.1"/>
    </source>
</evidence>
<keyword evidence="2" id="KW-0378">Hydrolase</keyword>
<name>A0ABW1ZDG2_9BACT</name>